<keyword evidence="2" id="KW-1185">Reference proteome</keyword>
<reference evidence="1" key="1">
    <citation type="submission" date="2022-07" db="EMBL/GenBank/DDBJ databases">
        <title>The genome of Lyophyllum shimeji provides insight into the initial evolution of ectomycorrhizal fungal genome.</title>
        <authorList>
            <person name="Kobayashi Y."/>
            <person name="Shibata T."/>
            <person name="Hirakawa H."/>
            <person name="Shigenobu S."/>
            <person name="Nishiyama T."/>
            <person name="Yamada A."/>
            <person name="Hasebe M."/>
            <person name="Kawaguchi M."/>
        </authorList>
    </citation>
    <scope>NUCLEOTIDE SEQUENCE</scope>
    <source>
        <strain evidence="1">AT787</strain>
    </source>
</reference>
<evidence type="ECO:0000313" key="1">
    <source>
        <dbReference type="EMBL" id="GLB34787.1"/>
    </source>
</evidence>
<gene>
    <name evidence="1" type="ORF">LshimejAT787_0203520</name>
</gene>
<proteinExistence type="predicted"/>
<organism evidence="1 2">
    <name type="scientific">Lyophyllum shimeji</name>
    <name type="common">Hon-shimeji</name>
    <name type="synonym">Tricholoma shimeji</name>
    <dbReference type="NCBI Taxonomy" id="47721"/>
    <lineage>
        <taxon>Eukaryota</taxon>
        <taxon>Fungi</taxon>
        <taxon>Dikarya</taxon>
        <taxon>Basidiomycota</taxon>
        <taxon>Agaricomycotina</taxon>
        <taxon>Agaricomycetes</taxon>
        <taxon>Agaricomycetidae</taxon>
        <taxon>Agaricales</taxon>
        <taxon>Tricholomatineae</taxon>
        <taxon>Lyophyllaceae</taxon>
        <taxon>Lyophyllum</taxon>
    </lineage>
</organism>
<name>A0A9P3PG57_LYOSH</name>
<dbReference type="EMBL" id="BRPK01000002">
    <property type="protein sequence ID" value="GLB34787.1"/>
    <property type="molecule type" value="Genomic_DNA"/>
</dbReference>
<protein>
    <submittedName>
        <fullName evidence="1">Uncharacterized protein</fullName>
    </submittedName>
</protein>
<dbReference type="Proteomes" id="UP001063166">
    <property type="component" value="Unassembled WGS sequence"/>
</dbReference>
<evidence type="ECO:0000313" key="2">
    <source>
        <dbReference type="Proteomes" id="UP001063166"/>
    </source>
</evidence>
<comment type="caution">
    <text evidence="1">The sequence shown here is derived from an EMBL/GenBank/DDBJ whole genome shotgun (WGS) entry which is preliminary data.</text>
</comment>
<dbReference type="AlphaFoldDB" id="A0A9P3PG57"/>
<sequence>METDPMHVIDRFHHLPSEKIRVIAAKHSFGDVMARTRTGQNDVVPVEASPAAFCQWQTFERTLKRCAEHIQSWGTMQAQPLILGAVRASSPSSLLREVYYRHAE</sequence>
<accession>A0A9P3PG57</accession>